<evidence type="ECO:0000313" key="2">
    <source>
        <dbReference type="Proteomes" id="UP001057375"/>
    </source>
</evidence>
<accession>A0ABQ5KF72</accession>
<name>A0ABQ5KF72_9EUKA</name>
<evidence type="ECO:0000313" key="1">
    <source>
        <dbReference type="EMBL" id="GKT31193.1"/>
    </source>
</evidence>
<comment type="caution">
    <text evidence="1">The sequence shown here is derived from an EMBL/GenBank/DDBJ whole genome shotgun (WGS) entry which is preliminary data.</text>
</comment>
<protein>
    <submittedName>
        <fullName evidence="1">Uncharacterized protein</fullName>
    </submittedName>
</protein>
<dbReference type="Proteomes" id="UP001057375">
    <property type="component" value="Unassembled WGS sequence"/>
</dbReference>
<organism evidence="1 2">
    <name type="scientific">Aduncisulcus paluster</name>
    <dbReference type="NCBI Taxonomy" id="2918883"/>
    <lineage>
        <taxon>Eukaryota</taxon>
        <taxon>Metamonada</taxon>
        <taxon>Carpediemonas-like organisms</taxon>
        <taxon>Aduncisulcus</taxon>
    </lineage>
</organism>
<feature type="non-terminal residue" evidence="1">
    <location>
        <position position="102"/>
    </location>
</feature>
<feature type="non-terminal residue" evidence="1">
    <location>
        <position position="1"/>
    </location>
</feature>
<dbReference type="EMBL" id="BQXS01009422">
    <property type="protein sequence ID" value="GKT31193.1"/>
    <property type="molecule type" value="Genomic_DNA"/>
</dbReference>
<reference evidence="1" key="1">
    <citation type="submission" date="2022-03" db="EMBL/GenBank/DDBJ databases">
        <title>Draft genome sequence of Aduncisulcus paluster, a free-living microaerophilic Fornicata.</title>
        <authorList>
            <person name="Yuyama I."/>
            <person name="Kume K."/>
            <person name="Tamura T."/>
            <person name="Inagaki Y."/>
            <person name="Hashimoto T."/>
        </authorList>
    </citation>
    <scope>NUCLEOTIDE SEQUENCE</scope>
    <source>
        <strain evidence="1">NY0171</strain>
    </source>
</reference>
<keyword evidence="2" id="KW-1185">Reference proteome</keyword>
<gene>
    <name evidence="1" type="ORF">ADUPG1_005787</name>
</gene>
<sequence length="102" mass="11101">RDLEIQHKQAAMRRQEDDMRLTLETKSNLVLDVVRSRESIISKMSIPNSIGSQAAPQPSSEIIPPRSTNLVDSSIPSEVVSLAFVSSDALKISESTKVPAIG</sequence>
<proteinExistence type="predicted"/>